<feature type="signal peptide" evidence="1">
    <location>
        <begin position="1"/>
        <end position="21"/>
    </location>
</feature>
<reference evidence="2 3" key="1">
    <citation type="submission" date="2020-08" db="EMBL/GenBank/DDBJ databases">
        <title>A Genomic Blueprint of the Chicken Gut Microbiome.</title>
        <authorList>
            <person name="Gilroy R."/>
            <person name="Ravi A."/>
            <person name="Getino M."/>
            <person name="Pursley I."/>
            <person name="Horton D.L."/>
            <person name="Alikhan N.-F."/>
            <person name="Baker D."/>
            <person name="Gharbi K."/>
            <person name="Hall N."/>
            <person name="Watson M."/>
            <person name="Adriaenssens E.M."/>
            <person name="Foster-Nyarko E."/>
            <person name="Jarju S."/>
            <person name="Secka A."/>
            <person name="Antonio M."/>
            <person name="Oren A."/>
            <person name="Chaudhuri R."/>
            <person name="La Ragione R.M."/>
            <person name="Hildebrand F."/>
            <person name="Pallen M.J."/>
        </authorList>
    </citation>
    <scope>NUCLEOTIDE SEQUENCE [LARGE SCALE GENOMIC DNA]</scope>
    <source>
        <strain evidence="2 3">Sa2BVA9</strain>
    </source>
</reference>
<keyword evidence="3" id="KW-1185">Reference proteome</keyword>
<evidence type="ECO:0000313" key="2">
    <source>
        <dbReference type="EMBL" id="MBD7970276.1"/>
    </source>
</evidence>
<feature type="chain" id="PRO_5047485101" evidence="1">
    <location>
        <begin position="22"/>
        <end position="190"/>
    </location>
</feature>
<dbReference type="Proteomes" id="UP000608071">
    <property type="component" value="Unassembled WGS sequence"/>
</dbReference>
<comment type="caution">
    <text evidence="2">The sequence shown here is derived from an EMBL/GenBank/DDBJ whole genome shotgun (WGS) entry which is preliminary data.</text>
</comment>
<evidence type="ECO:0000256" key="1">
    <source>
        <dbReference type="SAM" id="SignalP"/>
    </source>
</evidence>
<accession>A0ABR8T3B7</accession>
<evidence type="ECO:0000313" key="3">
    <source>
        <dbReference type="Proteomes" id="UP000608071"/>
    </source>
</evidence>
<sequence length="190" mass="20123">MKKILLGICALVLTFPLTTYAAEQQKEVVVSGGNLAFNQAQLNFTDITLASTKSNQTSKATTKVKAVDSRGNGSGWTYSVSATDFVTTMGEEQFTLPISTVKYSATVVDTISGVPLDFTSGGEIAQNKVLSNQPGVVLSVEPGKGQGAYEFEVAYNLTLPKTIRNTQGKEIGVVAGKYQSVFTYTATSGI</sequence>
<protein>
    <submittedName>
        <fullName evidence="2">WxL domain-containing protein</fullName>
    </submittedName>
</protein>
<proteinExistence type="predicted"/>
<dbReference type="RefSeq" id="WP_191803202.1">
    <property type="nucleotide sequence ID" value="NZ_JACSQL010000011.1"/>
</dbReference>
<organism evidence="2 3">
    <name type="scientific">Paenibacillus gallinarum</name>
    <dbReference type="NCBI Taxonomy" id="2762232"/>
    <lineage>
        <taxon>Bacteria</taxon>
        <taxon>Bacillati</taxon>
        <taxon>Bacillota</taxon>
        <taxon>Bacilli</taxon>
        <taxon>Bacillales</taxon>
        <taxon>Paenibacillaceae</taxon>
        <taxon>Paenibacillus</taxon>
    </lineage>
</organism>
<name>A0ABR8T3B7_9BACL</name>
<keyword evidence="1" id="KW-0732">Signal</keyword>
<dbReference type="EMBL" id="JACSQL010000011">
    <property type="protein sequence ID" value="MBD7970276.1"/>
    <property type="molecule type" value="Genomic_DNA"/>
</dbReference>
<gene>
    <name evidence="2" type="ORF">H9647_19610</name>
</gene>